<evidence type="ECO:0000313" key="3">
    <source>
        <dbReference type="Proteomes" id="UP000233551"/>
    </source>
</evidence>
<comment type="caution">
    <text evidence="2">The sequence shown here is derived from an EMBL/GenBank/DDBJ whole genome shotgun (WGS) entry which is preliminary data.</text>
</comment>
<feature type="compositionally biased region" description="Basic and acidic residues" evidence="1">
    <location>
        <begin position="29"/>
        <end position="52"/>
    </location>
</feature>
<proteinExistence type="predicted"/>
<sequence>MALSSACMAAWMELSASGAAELSDYPAGEYERAPQMDEKGDSHNSRTSRDHGAAGVPSSDP</sequence>
<dbReference type="AlphaFoldDB" id="A0A2I0I8L8"/>
<evidence type="ECO:0000256" key="1">
    <source>
        <dbReference type="SAM" id="MobiDB-lite"/>
    </source>
</evidence>
<dbReference type="Proteomes" id="UP000233551">
    <property type="component" value="Unassembled WGS sequence"/>
</dbReference>
<accession>A0A2I0I8L8</accession>
<keyword evidence="3" id="KW-1185">Reference proteome</keyword>
<protein>
    <submittedName>
        <fullName evidence="2">Uncharacterized protein</fullName>
    </submittedName>
</protein>
<organism evidence="2 3">
    <name type="scientific">Punica granatum</name>
    <name type="common">Pomegranate</name>
    <dbReference type="NCBI Taxonomy" id="22663"/>
    <lineage>
        <taxon>Eukaryota</taxon>
        <taxon>Viridiplantae</taxon>
        <taxon>Streptophyta</taxon>
        <taxon>Embryophyta</taxon>
        <taxon>Tracheophyta</taxon>
        <taxon>Spermatophyta</taxon>
        <taxon>Magnoliopsida</taxon>
        <taxon>eudicotyledons</taxon>
        <taxon>Gunneridae</taxon>
        <taxon>Pentapetalae</taxon>
        <taxon>rosids</taxon>
        <taxon>malvids</taxon>
        <taxon>Myrtales</taxon>
        <taxon>Lythraceae</taxon>
        <taxon>Punica</taxon>
    </lineage>
</organism>
<evidence type="ECO:0000313" key="2">
    <source>
        <dbReference type="EMBL" id="PKI40321.1"/>
    </source>
</evidence>
<gene>
    <name evidence="2" type="ORF">CRG98_039288</name>
</gene>
<name>A0A2I0I8L8_PUNGR</name>
<feature type="region of interest" description="Disordered" evidence="1">
    <location>
        <begin position="26"/>
        <end position="61"/>
    </location>
</feature>
<reference evidence="2 3" key="1">
    <citation type="submission" date="2017-11" db="EMBL/GenBank/DDBJ databases">
        <title>De-novo sequencing of pomegranate (Punica granatum L.) genome.</title>
        <authorList>
            <person name="Akparov Z."/>
            <person name="Amiraslanov A."/>
            <person name="Hajiyeva S."/>
            <person name="Abbasov M."/>
            <person name="Kaur K."/>
            <person name="Hamwieh A."/>
            <person name="Solovyev V."/>
            <person name="Salamov A."/>
            <person name="Braich B."/>
            <person name="Kosarev P."/>
            <person name="Mahmoud A."/>
            <person name="Hajiyev E."/>
            <person name="Babayeva S."/>
            <person name="Izzatullayeva V."/>
            <person name="Mammadov A."/>
            <person name="Mammadov A."/>
            <person name="Sharifova S."/>
            <person name="Ojaghi J."/>
            <person name="Eynullazada K."/>
            <person name="Bayramov B."/>
            <person name="Abdulazimova A."/>
            <person name="Shahmuradov I."/>
        </authorList>
    </citation>
    <scope>NUCLEOTIDE SEQUENCE [LARGE SCALE GENOMIC DNA]</scope>
    <source>
        <strain evidence="3">cv. AG2017</strain>
        <tissue evidence="2">Leaf</tissue>
    </source>
</reference>
<dbReference type="EMBL" id="PGOL01003605">
    <property type="protein sequence ID" value="PKI40321.1"/>
    <property type="molecule type" value="Genomic_DNA"/>
</dbReference>